<protein>
    <submittedName>
        <fullName evidence="4">SpoIIE family protein phosphatase</fullName>
    </submittedName>
</protein>
<feature type="transmembrane region" description="Helical" evidence="2">
    <location>
        <begin position="44"/>
        <end position="67"/>
    </location>
</feature>
<dbReference type="PANTHER" id="PTHR43156:SF2">
    <property type="entry name" value="STAGE II SPORULATION PROTEIN E"/>
    <property type="match status" value="1"/>
</dbReference>
<dbReference type="Proteomes" id="UP001065549">
    <property type="component" value="Unassembled WGS sequence"/>
</dbReference>
<gene>
    <name evidence="4" type="ORF">OBO34_03690</name>
</gene>
<dbReference type="SMART" id="SM00331">
    <property type="entry name" value="PP2C_SIG"/>
    <property type="match status" value="1"/>
</dbReference>
<feature type="transmembrane region" description="Helical" evidence="2">
    <location>
        <begin position="137"/>
        <end position="158"/>
    </location>
</feature>
<dbReference type="RefSeq" id="WP_148397028.1">
    <property type="nucleotide sequence ID" value="NZ_JAOSHN010000001.1"/>
</dbReference>
<keyword evidence="2" id="KW-0472">Membrane</keyword>
<dbReference type="InterPro" id="IPR036457">
    <property type="entry name" value="PPM-type-like_dom_sf"/>
</dbReference>
<feature type="transmembrane region" description="Helical" evidence="2">
    <location>
        <begin position="108"/>
        <end position="125"/>
    </location>
</feature>
<dbReference type="PANTHER" id="PTHR43156">
    <property type="entry name" value="STAGE II SPORULATION PROTEIN E-RELATED"/>
    <property type="match status" value="1"/>
</dbReference>
<name>A0A9J6QIZ8_9FIRM</name>
<evidence type="ECO:0000256" key="1">
    <source>
        <dbReference type="ARBA" id="ARBA00022801"/>
    </source>
</evidence>
<dbReference type="InterPro" id="IPR001932">
    <property type="entry name" value="PPM-type_phosphatase-like_dom"/>
</dbReference>
<evidence type="ECO:0000256" key="2">
    <source>
        <dbReference type="SAM" id="Phobius"/>
    </source>
</evidence>
<evidence type="ECO:0000313" key="5">
    <source>
        <dbReference type="Proteomes" id="UP001065549"/>
    </source>
</evidence>
<dbReference type="Gene3D" id="3.60.40.10">
    <property type="entry name" value="PPM-type phosphatase domain"/>
    <property type="match status" value="1"/>
</dbReference>
<comment type="caution">
    <text evidence="4">The sequence shown here is derived from an EMBL/GenBank/DDBJ whole genome shotgun (WGS) entry which is preliminary data.</text>
</comment>
<dbReference type="EMBL" id="JAOSHN010000001">
    <property type="protein sequence ID" value="MCU7377456.1"/>
    <property type="molecule type" value="Genomic_DNA"/>
</dbReference>
<evidence type="ECO:0000259" key="3">
    <source>
        <dbReference type="SMART" id="SM00331"/>
    </source>
</evidence>
<sequence length="589" mass="63340">MELISKRPVIGKEKGDIHIWAVAAVVVLSFLVSRACFMGETFPAGIALLTALLTYHTLNFYLLPVMLIGLGTFYSSGIAIWGDVGALCGCALVFLCTAKIRFATWHKAVIAGSITVIARSIYYIAAGYTYRIAAADLLLEGCFVAVLCGIFEILLQLVDKREPRSGTAGGMLAIASAAMLIVSGTSLPWVLIPAAMTITLLIGYLFGTMEGLLVGFVSGLILILSGGPPGAILVLALGGVVAGFARGQNKLVAALCFAAVTMGAGTIELSVNLALPIYGPLASGAILALMPQKWLFRLDTALCTFLRCGVFKEKKKNAEASAYLERIRRNFDDLSSLFVSQENNRILMSYQFKAMSRIIDHTIKEISSRPGAASVKLCAEPAWAGYAKDRGISGDSYMWEELPDGRFAIVLSDGMGNGKTAATESSLAVAAVIKLLKAGLEVELVLKLLNSILLLNAENEIFSTIDLGILNKKTGKMKFYKIGAATTFIKRKNAVETVKVSAMPMGIVDGLKIDYVTVHLNPGDQVIMISDGVTDSKREDLSMEWLAQTIEEIKSKDPQTMCDLIMNRAVENYGLKEKDDLTVLSVRVS</sequence>
<feature type="transmembrane region" description="Helical" evidence="2">
    <location>
        <begin position="251"/>
        <end position="267"/>
    </location>
</feature>
<keyword evidence="2" id="KW-1133">Transmembrane helix</keyword>
<feature type="domain" description="PPM-type phosphatase" evidence="3">
    <location>
        <begin position="378"/>
        <end position="588"/>
    </location>
</feature>
<evidence type="ECO:0000313" key="4">
    <source>
        <dbReference type="EMBL" id="MCU7377456.1"/>
    </source>
</evidence>
<feature type="transmembrane region" description="Helical" evidence="2">
    <location>
        <begin position="170"/>
        <end position="192"/>
    </location>
</feature>
<dbReference type="InterPro" id="IPR052016">
    <property type="entry name" value="Bact_Sigma-Reg"/>
</dbReference>
<feature type="transmembrane region" description="Helical" evidence="2">
    <location>
        <begin position="17"/>
        <end position="37"/>
    </location>
</feature>
<proteinExistence type="predicted"/>
<keyword evidence="5" id="KW-1185">Reference proteome</keyword>
<reference evidence="4" key="1">
    <citation type="submission" date="2022-09" db="EMBL/GenBank/DDBJ databases">
        <title>Culturomic study of gut microbiota in children with autism spectrum disorder.</title>
        <authorList>
            <person name="Efimov B.A."/>
            <person name="Chaplin A.V."/>
            <person name="Sokolova S.R."/>
            <person name="Pikina A.P."/>
            <person name="Korzhanova M."/>
            <person name="Belova V."/>
            <person name="Korostin D."/>
        </authorList>
    </citation>
    <scope>NUCLEOTIDE SEQUENCE</scope>
    <source>
        <strain evidence="4">ASD5510</strain>
    </source>
</reference>
<feature type="transmembrane region" description="Helical" evidence="2">
    <location>
        <begin position="212"/>
        <end position="244"/>
    </location>
</feature>
<dbReference type="SUPFAM" id="SSF81606">
    <property type="entry name" value="PP2C-like"/>
    <property type="match status" value="1"/>
</dbReference>
<dbReference type="Pfam" id="PF07228">
    <property type="entry name" value="SpoIIE"/>
    <property type="match status" value="1"/>
</dbReference>
<organism evidence="4 5">
    <name type="scientific">Hominibacterium faecale</name>
    <dbReference type="NCBI Taxonomy" id="2839743"/>
    <lineage>
        <taxon>Bacteria</taxon>
        <taxon>Bacillati</taxon>
        <taxon>Bacillota</taxon>
        <taxon>Clostridia</taxon>
        <taxon>Peptostreptococcales</taxon>
        <taxon>Anaerovoracaceae</taxon>
        <taxon>Hominibacterium</taxon>
    </lineage>
</organism>
<dbReference type="AlphaFoldDB" id="A0A9J6QIZ8"/>
<accession>A0A9J6QIZ8</accession>
<feature type="transmembrane region" description="Helical" evidence="2">
    <location>
        <begin position="73"/>
        <end position="96"/>
    </location>
</feature>
<keyword evidence="2" id="KW-0812">Transmembrane</keyword>
<keyword evidence="1" id="KW-0378">Hydrolase</keyword>
<dbReference type="GO" id="GO:0016791">
    <property type="term" value="F:phosphatase activity"/>
    <property type="evidence" value="ECO:0007669"/>
    <property type="project" value="TreeGrafter"/>
</dbReference>